<dbReference type="Gene3D" id="6.10.250.2990">
    <property type="match status" value="1"/>
</dbReference>
<dbReference type="InterPro" id="IPR005635">
    <property type="entry name" value="Inner_centromere_prot_ARK-bd"/>
</dbReference>
<feature type="domain" description="Inner centromere protein ARK-binding" evidence="18">
    <location>
        <begin position="605"/>
        <end position="661"/>
    </location>
</feature>
<dbReference type="GO" id="GO:0030496">
    <property type="term" value="C:midbody"/>
    <property type="evidence" value="ECO:0007669"/>
    <property type="project" value="UniProtKB-SubCell"/>
</dbReference>
<reference evidence="20" key="2">
    <citation type="submission" date="2025-08" db="UniProtKB">
        <authorList>
            <consortium name="Ensembl"/>
        </authorList>
    </citation>
    <scope>IDENTIFICATION</scope>
</reference>
<sequence length="688" mass="78250">MSSLPEAMRSLTQVFTGKLQDFTDEVENVHMLWLEEIQQEAQRMFSSDFSTEPELMPKTPSQKKTSRRKRVSVELNESRSKRRFSKGKRSNLRRSSVQNTLNSISELVVSHAPSSSPDTVAEEPVRRTRRNKAAAADSEPVKRSTRNKAAGKAKEQAEVMEEEAVEVAAVADAPQPPDVPENVLEVKESNSSSSPVQTLLSQAVVKIPSAERLSANKLLESGPSPGRSANKITIAAAGAQASSRTSVRRSLVLRHSLVGLRHSMTQEAVRRASRRSFLKKKARLGNSTCSSSVSAESAAIALSTPKKKHSPPKKCMTSITPSMRFLQTVQKNQLLMMTPSSLGRSSIMKSFIKQTGKTDIKVSLFLSHTTQLICSHRQADKKRDERLKRVVEARVKGEKEKEQEKKKKIEEKMAQIEKKHDLRLAEEKAKKKVATKRQEELELRRKQEEAARKKKLQQAEDEERRHQELLAKRKAEEEREKARKQAEAARALELKKEQERERERERQAAAERERVEREKAIALQKELDRAAKEKERRELEKKRVGILLTVLREEEQRRAEEERAAQQKHAAAVAPTVNQSPQSYQITPKGKKIDVLVNPEDYGMDQNSDDSTDDESAPRKPIPSWAEGMQLQQAIMKRYYDPLDLDSYFGEIEQPRLEKIFQKTKPRFFKRTSSAVWHSPPRMGNMPN</sequence>
<reference evidence="20" key="3">
    <citation type="submission" date="2025-09" db="UniProtKB">
        <authorList>
            <consortium name="Ensembl"/>
        </authorList>
    </citation>
    <scope>IDENTIFICATION</scope>
</reference>
<evidence type="ECO:0000259" key="19">
    <source>
        <dbReference type="Pfam" id="PF12178"/>
    </source>
</evidence>
<organism evidence="20 21">
    <name type="scientific">Pygocentrus nattereri</name>
    <name type="common">Red-bellied piranha</name>
    <dbReference type="NCBI Taxonomy" id="42514"/>
    <lineage>
        <taxon>Eukaryota</taxon>
        <taxon>Metazoa</taxon>
        <taxon>Chordata</taxon>
        <taxon>Craniata</taxon>
        <taxon>Vertebrata</taxon>
        <taxon>Euteleostomi</taxon>
        <taxon>Actinopterygii</taxon>
        <taxon>Neopterygii</taxon>
        <taxon>Teleostei</taxon>
        <taxon>Ostariophysi</taxon>
        <taxon>Characiformes</taxon>
        <taxon>Characoidei</taxon>
        <taxon>Pygocentrus</taxon>
    </lineage>
</organism>
<keyword evidence="15" id="KW-0131">Cell cycle</keyword>
<evidence type="ECO:0000256" key="6">
    <source>
        <dbReference type="ARBA" id="ARBA00022454"/>
    </source>
</evidence>
<feature type="compositionally biased region" description="Basic residues" evidence="17">
    <location>
        <begin position="80"/>
        <end position="92"/>
    </location>
</feature>
<evidence type="ECO:0000256" key="7">
    <source>
        <dbReference type="ARBA" id="ARBA00022490"/>
    </source>
</evidence>
<keyword evidence="8" id="KW-0132">Cell division</keyword>
<feature type="compositionally biased region" description="Polar residues" evidence="17">
    <location>
        <begin position="576"/>
        <end position="586"/>
    </location>
</feature>
<dbReference type="PANTHER" id="PTHR13142:SF1">
    <property type="entry name" value="INNER CENTROMERE PROTEIN"/>
    <property type="match status" value="1"/>
</dbReference>
<evidence type="ECO:0000256" key="15">
    <source>
        <dbReference type="ARBA" id="ARBA00023306"/>
    </source>
</evidence>
<comment type="similarity">
    <text evidence="5">Belongs to the INCENP family.</text>
</comment>
<name>A0A3B4E537_PYGNA</name>
<evidence type="ECO:0000256" key="4">
    <source>
        <dbReference type="ARBA" id="ARBA00004629"/>
    </source>
</evidence>
<keyword evidence="21" id="KW-1185">Reference proteome</keyword>
<dbReference type="GO" id="GO:0032133">
    <property type="term" value="C:chromosome passenger complex"/>
    <property type="evidence" value="ECO:0007669"/>
    <property type="project" value="TreeGrafter"/>
</dbReference>
<evidence type="ECO:0000256" key="10">
    <source>
        <dbReference type="ARBA" id="ARBA00022776"/>
    </source>
</evidence>
<evidence type="ECO:0000259" key="18">
    <source>
        <dbReference type="Pfam" id="PF03941"/>
    </source>
</evidence>
<feature type="compositionally biased region" description="Polar residues" evidence="17">
    <location>
        <begin position="93"/>
        <end position="105"/>
    </location>
</feature>
<feature type="domain" description="Chromosome passenger complex (CPC) protein INCENP N-terminal" evidence="19">
    <location>
        <begin position="7"/>
        <end position="41"/>
    </location>
</feature>
<evidence type="ECO:0000256" key="13">
    <source>
        <dbReference type="ARBA" id="ARBA00023212"/>
    </source>
</evidence>
<dbReference type="GO" id="GO:0000281">
    <property type="term" value="P:mitotic cytokinesis"/>
    <property type="evidence" value="ECO:0007669"/>
    <property type="project" value="TreeGrafter"/>
</dbReference>
<dbReference type="GO" id="GO:0005874">
    <property type="term" value="C:microtubule"/>
    <property type="evidence" value="ECO:0007669"/>
    <property type="project" value="UniProtKB-KW"/>
</dbReference>
<evidence type="ECO:0000256" key="3">
    <source>
        <dbReference type="ARBA" id="ARBA00004214"/>
    </source>
</evidence>
<dbReference type="PANTHER" id="PTHR13142">
    <property type="entry name" value="INNER CENTROMERE PROTEIN"/>
    <property type="match status" value="1"/>
</dbReference>
<evidence type="ECO:0000256" key="17">
    <source>
        <dbReference type="SAM" id="MobiDB-lite"/>
    </source>
</evidence>
<evidence type="ECO:0000313" key="21">
    <source>
        <dbReference type="Proteomes" id="UP001501920"/>
    </source>
</evidence>
<evidence type="ECO:0000256" key="11">
    <source>
        <dbReference type="ARBA" id="ARBA00022829"/>
    </source>
</evidence>
<dbReference type="Proteomes" id="UP001501920">
    <property type="component" value="Chromosome 11"/>
</dbReference>
<evidence type="ECO:0000256" key="5">
    <source>
        <dbReference type="ARBA" id="ARBA00010042"/>
    </source>
</evidence>
<evidence type="ECO:0000256" key="1">
    <source>
        <dbReference type="ARBA" id="ARBA00004123"/>
    </source>
</evidence>
<keyword evidence="10" id="KW-0498">Mitosis</keyword>
<keyword evidence="7" id="KW-0963">Cytoplasm</keyword>
<reference evidence="20 21" key="1">
    <citation type="submission" date="2020-10" db="EMBL/GenBank/DDBJ databases">
        <title>Pygocentrus nattereri (red-bellied piranha) genome, fPygNat1, primary haplotype.</title>
        <authorList>
            <person name="Myers G."/>
            <person name="Meyer A."/>
            <person name="Karagic N."/>
            <person name="Pippel M."/>
            <person name="Winkler S."/>
            <person name="Tracey A."/>
            <person name="Wood J."/>
            <person name="Formenti G."/>
            <person name="Howe K."/>
            <person name="Fedrigo O."/>
            <person name="Jarvis E.D."/>
        </authorList>
    </citation>
    <scope>NUCLEOTIDE SEQUENCE [LARGE SCALE GENOMIC DNA]</scope>
</reference>
<dbReference type="GO" id="GO:0005634">
    <property type="term" value="C:nucleus"/>
    <property type="evidence" value="ECO:0007669"/>
    <property type="project" value="UniProtKB-SubCell"/>
</dbReference>
<dbReference type="AlphaFoldDB" id="A0A3B4E537"/>
<dbReference type="GO" id="GO:0000776">
    <property type="term" value="C:kinetochore"/>
    <property type="evidence" value="ECO:0007669"/>
    <property type="project" value="UniProtKB-KW"/>
</dbReference>
<dbReference type="Pfam" id="PF12178">
    <property type="entry name" value="INCENP_N"/>
    <property type="match status" value="1"/>
</dbReference>
<keyword evidence="13" id="KW-0206">Cytoskeleton</keyword>
<evidence type="ECO:0000256" key="16">
    <source>
        <dbReference type="ARBA" id="ARBA00023328"/>
    </source>
</evidence>
<feature type="compositionally biased region" description="Basic and acidic residues" evidence="17">
    <location>
        <begin position="462"/>
        <end position="519"/>
    </location>
</feature>
<evidence type="ECO:0000313" key="20">
    <source>
        <dbReference type="Ensembl" id="ENSPNAP00000030344.2"/>
    </source>
</evidence>
<accession>A0A3B4E537</accession>
<dbReference type="GO" id="GO:1990385">
    <property type="term" value="C:meiotic spindle midzone"/>
    <property type="evidence" value="ECO:0007669"/>
    <property type="project" value="TreeGrafter"/>
</dbReference>
<keyword evidence="6" id="KW-0158">Chromosome</keyword>
<evidence type="ECO:0000256" key="8">
    <source>
        <dbReference type="ARBA" id="ARBA00022618"/>
    </source>
</evidence>
<feature type="region of interest" description="Disordered" evidence="17">
    <location>
        <begin position="444"/>
        <end position="519"/>
    </location>
</feature>
<keyword evidence="16" id="KW-0137">Centromere</keyword>
<comment type="subcellular location">
    <subcellularLocation>
        <location evidence="4">Chromosome</location>
        <location evidence="4">Centromere</location>
        <location evidence="4">Kinetochore</location>
    </subcellularLocation>
    <subcellularLocation>
        <location evidence="2">Cytoplasm</location>
        <location evidence="2">Cytoskeleton</location>
        <location evidence="2">Spindle</location>
    </subcellularLocation>
    <subcellularLocation>
        <location evidence="3">Midbody</location>
    </subcellularLocation>
    <subcellularLocation>
        <location evidence="1">Nucleus</location>
    </subcellularLocation>
</comment>
<keyword evidence="14" id="KW-0539">Nucleus</keyword>
<dbReference type="Pfam" id="PF03941">
    <property type="entry name" value="INCENP_ARK-bind"/>
    <property type="match status" value="1"/>
</dbReference>
<dbReference type="Ensembl" id="ENSPNAT00000018305.2">
    <property type="protein sequence ID" value="ENSPNAP00000030344.2"/>
    <property type="gene ID" value="ENSPNAG00000017123.2"/>
</dbReference>
<feature type="region of interest" description="Disordered" evidence="17">
    <location>
        <begin position="555"/>
        <end position="626"/>
    </location>
</feature>
<keyword evidence="9" id="KW-0493">Microtubule</keyword>
<dbReference type="Gene3D" id="1.20.5.3600">
    <property type="match status" value="1"/>
</dbReference>
<evidence type="ECO:0008006" key="22">
    <source>
        <dbReference type="Google" id="ProtNLM"/>
    </source>
</evidence>
<dbReference type="GO" id="GO:0051257">
    <property type="term" value="P:meiotic spindle midzone assembly"/>
    <property type="evidence" value="ECO:0007669"/>
    <property type="project" value="TreeGrafter"/>
</dbReference>
<proteinExistence type="inferred from homology"/>
<dbReference type="InterPro" id="IPR022006">
    <property type="entry name" value="INCENP_N"/>
</dbReference>
<feature type="region of interest" description="Disordered" evidence="17">
    <location>
        <begin position="46"/>
        <end position="157"/>
    </location>
</feature>
<dbReference type="OMA" id="MFVGKTQ"/>
<dbReference type="GeneTree" id="ENSGT00730000111073"/>
<dbReference type="GO" id="GO:0051310">
    <property type="term" value="P:metaphase chromosome alignment"/>
    <property type="evidence" value="ECO:0007669"/>
    <property type="project" value="TreeGrafter"/>
</dbReference>
<evidence type="ECO:0000256" key="14">
    <source>
        <dbReference type="ARBA" id="ARBA00023242"/>
    </source>
</evidence>
<protein>
    <recommendedName>
        <fullName evidence="22">Inner centromere protein ARK-binding domain-containing protein</fullName>
    </recommendedName>
</protein>
<feature type="compositionally biased region" description="Basic and acidic residues" evidence="17">
    <location>
        <begin position="555"/>
        <end position="565"/>
    </location>
</feature>
<evidence type="ECO:0000256" key="9">
    <source>
        <dbReference type="ARBA" id="ARBA00022701"/>
    </source>
</evidence>
<keyword evidence="12" id="KW-0995">Kinetochore</keyword>
<evidence type="ECO:0000256" key="2">
    <source>
        <dbReference type="ARBA" id="ARBA00004186"/>
    </source>
</evidence>
<evidence type="ECO:0000256" key="12">
    <source>
        <dbReference type="ARBA" id="ARBA00022838"/>
    </source>
</evidence>
<keyword evidence="11" id="KW-0159">Chromosome partition</keyword>